<proteinExistence type="predicted"/>
<sequence>MMEHVIAWICLIWMNILYIWTDDSCMSSVSQCPLTQSEWMARSISFNCSAAPEILNYTCIFNARDELVETCTTNYPILPRYDGCPVVTSCRRNQAIVGERKLYRECPYNVTGCPQQNHERYTVNELYKYDTYNEIDAGDQMIRRVSKDTKVNSSGRRLLSICGRTGLRIVNGRIGDDSNIESQIEVSKNEEEETFFDGQHESQIEVSKNDEEETFFDGQHESAALCEECGVMKNVLTGRLYFEGIPVCLTCEGGPSGHGRRGLTNALWFYVKLEKKSETEGMQNQDKTETKANKQKPPPHEKKRTPDMRVRPGAQEE</sequence>
<dbReference type="Proteomes" id="UP001186944">
    <property type="component" value="Unassembled WGS sequence"/>
</dbReference>
<organism evidence="3 4">
    <name type="scientific">Pinctada imbricata</name>
    <name type="common">Atlantic pearl-oyster</name>
    <name type="synonym">Pinctada martensii</name>
    <dbReference type="NCBI Taxonomy" id="66713"/>
    <lineage>
        <taxon>Eukaryota</taxon>
        <taxon>Metazoa</taxon>
        <taxon>Spiralia</taxon>
        <taxon>Lophotrochozoa</taxon>
        <taxon>Mollusca</taxon>
        <taxon>Bivalvia</taxon>
        <taxon>Autobranchia</taxon>
        <taxon>Pteriomorphia</taxon>
        <taxon>Pterioida</taxon>
        <taxon>Pterioidea</taxon>
        <taxon>Pteriidae</taxon>
        <taxon>Pinctada</taxon>
    </lineage>
</organism>
<reference evidence="3" key="1">
    <citation type="submission" date="2019-08" db="EMBL/GenBank/DDBJ databases">
        <title>The improved chromosome-level genome for the pearl oyster Pinctada fucata martensii using PacBio sequencing and Hi-C.</title>
        <authorList>
            <person name="Zheng Z."/>
        </authorList>
    </citation>
    <scope>NUCLEOTIDE SEQUENCE</scope>
    <source>
        <strain evidence="3">ZZ-2019</strain>
        <tissue evidence="3">Adductor muscle</tissue>
    </source>
</reference>
<evidence type="ECO:0000313" key="4">
    <source>
        <dbReference type="Proteomes" id="UP001186944"/>
    </source>
</evidence>
<feature type="signal peptide" evidence="2">
    <location>
        <begin position="1"/>
        <end position="21"/>
    </location>
</feature>
<comment type="caution">
    <text evidence="3">The sequence shown here is derived from an EMBL/GenBank/DDBJ whole genome shotgun (WGS) entry which is preliminary data.</text>
</comment>
<dbReference type="AlphaFoldDB" id="A0AA89BRD6"/>
<accession>A0AA89BRD6</accession>
<feature type="chain" id="PRO_5041685207" evidence="2">
    <location>
        <begin position="22"/>
        <end position="317"/>
    </location>
</feature>
<evidence type="ECO:0000256" key="2">
    <source>
        <dbReference type="SAM" id="SignalP"/>
    </source>
</evidence>
<feature type="compositionally biased region" description="Basic and acidic residues" evidence="1">
    <location>
        <begin position="286"/>
        <end position="310"/>
    </location>
</feature>
<protein>
    <submittedName>
        <fullName evidence="3">Uncharacterized protein</fullName>
    </submittedName>
</protein>
<gene>
    <name evidence="3" type="ORF">FSP39_017217</name>
</gene>
<dbReference type="EMBL" id="VSWD01000013">
    <property type="protein sequence ID" value="KAK3084669.1"/>
    <property type="molecule type" value="Genomic_DNA"/>
</dbReference>
<feature type="region of interest" description="Disordered" evidence="1">
    <location>
        <begin position="277"/>
        <end position="317"/>
    </location>
</feature>
<evidence type="ECO:0000313" key="3">
    <source>
        <dbReference type="EMBL" id="KAK3084669.1"/>
    </source>
</evidence>
<keyword evidence="4" id="KW-1185">Reference proteome</keyword>
<keyword evidence="2" id="KW-0732">Signal</keyword>
<evidence type="ECO:0000256" key="1">
    <source>
        <dbReference type="SAM" id="MobiDB-lite"/>
    </source>
</evidence>
<name>A0AA89BRD6_PINIB</name>